<name>A0A1I8BCY3_MELHA</name>
<organism evidence="3 4">
    <name type="scientific">Meloidogyne hapla</name>
    <name type="common">Root-knot nematode worm</name>
    <dbReference type="NCBI Taxonomy" id="6305"/>
    <lineage>
        <taxon>Eukaryota</taxon>
        <taxon>Metazoa</taxon>
        <taxon>Ecdysozoa</taxon>
        <taxon>Nematoda</taxon>
        <taxon>Chromadorea</taxon>
        <taxon>Rhabditida</taxon>
        <taxon>Tylenchina</taxon>
        <taxon>Tylenchomorpha</taxon>
        <taxon>Tylenchoidea</taxon>
        <taxon>Meloidogynidae</taxon>
        <taxon>Meloidogyninae</taxon>
        <taxon>Meloidogyne</taxon>
    </lineage>
</organism>
<sequence length="167" mass="18633">METFEKAKEEAEKFSDRVQKEVRERLTTQDPYNRVIQQLRTAHLVALTIAVLTLYLSWREVSFIFVLIPLLFGSGALGIVGFRWYKQADGRADFNSLFGNNKPAIKATSGIFLFGGFLLSLLAQWFAPDLDSSLIGLLFGLSSHASVLIGAVCTAIEVYEGIKLKNR</sequence>
<feature type="transmembrane region" description="Helical" evidence="1">
    <location>
        <begin position="105"/>
        <end position="127"/>
    </location>
</feature>
<dbReference type="InterPro" id="IPR055514">
    <property type="entry name" value="DUF7087"/>
</dbReference>
<feature type="transmembrane region" description="Helical" evidence="1">
    <location>
        <begin position="64"/>
        <end position="85"/>
    </location>
</feature>
<dbReference type="WBParaSite" id="MhA1_Contig2015.frz3.gene1">
    <property type="protein sequence ID" value="MhA1_Contig2015.frz3.gene1"/>
    <property type="gene ID" value="MhA1_Contig2015.frz3.gene1"/>
</dbReference>
<dbReference type="Proteomes" id="UP000095281">
    <property type="component" value="Unplaced"/>
</dbReference>
<reference evidence="4" key="1">
    <citation type="submission" date="2016-11" db="UniProtKB">
        <authorList>
            <consortium name="WormBaseParasite"/>
        </authorList>
    </citation>
    <scope>IDENTIFICATION</scope>
</reference>
<keyword evidence="1" id="KW-0812">Transmembrane</keyword>
<dbReference type="PANTHER" id="PTHR36940">
    <property type="entry name" value="PROTEIN CBG20338"/>
    <property type="match status" value="1"/>
</dbReference>
<keyword evidence="1" id="KW-0472">Membrane</keyword>
<protein>
    <submittedName>
        <fullName evidence="4">DUF3278 domain-containing protein</fullName>
    </submittedName>
</protein>
<keyword evidence="1" id="KW-1133">Transmembrane helix</keyword>
<accession>A0A1I8BCY3</accession>
<evidence type="ECO:0000313" key="3">
    <source>
        <dbReference type="Proteomes" id="UP000095281"/>
    </source>
</evidence>
<dbReference type="AlphaFoldDB" id="A0A1I8BCY3"/>
<feature type="transmembrane region" description="Helical" evidence="1">
    <location>
        <begin position="133"/>
        <end position="159"/>
    </location>
</feature>
<proteinExistence type="predicted"/>
<evidence type="ECO:0000259" key="2">
    <source>
        <dbReference type="Pfam" id="PF23346"/>
    </source>
</evidence>
<evidence type="ECO:0000256" key="1">
    <source>
        <dbReference type="SAM" id="Phobius"/>
    </source>
</evidence>
<dbReference type="PANTHER" id="PTHR36940:SF1">
    <property type="entry name" value="DUF3278 DOMAIN-CONTAINING PROTEIN"/>
    <property type="match status" value="1"/>
</dbReference>
<feature type="transmembrane region" description="Helical" evidence="1">
    <location>
        <begin position="41"/>
        <end position="58"/>
    </location>
</feature>
<evidence type="ECO:0000313" key="4">
    <source>
        <dbReference type="WBParaSite" id="MhA1_Contig2015.frz3.gene1"/>
    </source>
</evidence>
<dbReference type="Pfam" id="PF23346">
    <property type="entry name" value="DUF7087"/>
    <property type="match status" value="1"/>
</dbReference>
<keyword evidence="3" id="KW-1185">Reference proteome</keyword>
<feature type="domain" description="DUF7087" evidence="2">
    <location>
        <begin position="32"/>
        <end position="162"/>
    </location>
</feature>